<dbReference type="SUPFAM" id="SSF48498">
    <property type="entry name" value="Tetracyclin repressor-like, C-terminal domain"/>
    <property type="match status" value="1"/>
</dbReference>
<keyword evidence="4" id="KW-0804">Transcription</keyword>
<keyword evidence="3 5" id="KW-0238">DNA-binding</keyword>
<dbReference type="AlphaFoldDB" id="A0A556AGM7"/>
<gene>
    <name evidence="7" type="ORF">FOZ76_17580</name>
</gene>
<dbReference type="PANTHER" id="PTHR30055:SF235">
    <property type="entry name" value="TRANSCRIPTIONAL REGULATORY PROTEIN"/>
    <property type="match status" value="1"/>
</dbReference>
<dbReference type="Proteomes" id="UP000318405">
    <property type="component" value="Unassembled WGS sequence"/>
</dbReference>
<dbReference type="GO" id="GO:0000976">
    <property type="term" value="F:transcription cis-regulatory region binding"/>
    <property type="evidence" value="ECO:0007669"/>
    <property type="project" value="TreeGrafter"/>
</dbReference>
<evidence type="ECO:0000313" key="7">
    <source>
        <dbReference type="EMBL" id="TSH92044.1"/>
    </source>
</evidence>
<dbReference type="Pfam" id="PF00440">
    <property type="entry name" value="TetR_N"/>
    <property type="match status" value="1"/>
</dbReference>
<organism evidence="7 8">
    <name type="scientific">Verticiella sediminum</name>
    <dbReference type="NCBI Taxonomy" id="1247510"/>
    <lineage>
        <taxon>Bacteria</taxon>
        <taxon>Pseudomonadati</taxon>
        <taxon>Pseudomonadota</taxon>
        <taxon>Betaproteobacteria</taxon>
        <taxon>Burkholderiales</taxon>
        <taxon>Alcaligenaceae</taxon>
        <taxon>Verticiella</taxon>
    </lineage>
</organism>
<dbReference type="Gene3D" id="1.10.357.10">
    <property type="entry name" value="Tetracycline Repressor, domain 2"/>
    <property type="match status" value="1"/>
</dbReference>
<dbReference type="InterPro" id="IPR009057">
    <property type="entry name" value="Homeodomain-like_sf"/>
</dbReference>
<evidence type="ECO:0000256" key="4">
    <source>
        <dbReference type="ARBA" id="ARBA00023163"/>
    </source>
</evidence>
<dbReference type="InterPro" id="IPR023772">
    <property type="entry name" value="DNA-bd_HTH_TetR-type_CS"/>
</dbReference>
<dbReference type="InterPro" id="IPR041586">
    <property type="entry name" value="PsrA_TetR_C"/>
</dbReference>
<dbReference type="OrthoDB" id="2356263at2"/>
<dbReference type="SUPFAM" id="SSF46689">
    <property type="entry name" value="Homeodomain-like"/>
    <property type="match status" value="1"/>
</dbReference>
<dbReference type="PRINTS" id="PR00455">
    <property type="entry name" value="HTHTETR"/>
</dbReference>
<evidence type="ECO:0000256" key="2">
    <source>
        <dbReference type="ARBA" id="ARBA00023015"/>
    </source>
</evidence>
<name>A0A556AGM7_9BURK</name>
<dbReference type="InterPro" id="IPR036271">
    <property type="entry name" value="Tet_transcr_reg_TetR-rel_C_sf"/>
</dbReference>
<dbReference type="PROSITE" id="PS01081">
    <property type="entry name" value="HTH_TETR_1"/>
    <property type="match status" value="1"/>
</dbReference>
<evidence type="ECO:0000256" key="1">
    <source>
        <dbReference type="ARBA" id="ARBA00022491"/>
    </source>
</evidence>
<accession>A0A556AGM7</accession>
<keyword evidence="8" id="KW-1185">Reference proteome</keyword>
<dbReference type="InterPro" id="IPR050109">
    <property type="entry name" value="HTH-type_TetR-like_transc_reg"/>
</dbReference>
<keyword evidence="1" id="KW-0678">Repressor</keyword>
<dbReference type="Pfam" id="PF17939">
    <property type="entry name" value="TetR_C_30"/>
    <property type="match status" value="1"/>
</dbReference>
<comment type="caution">
    <text evidence="7">The sequence shown here is derived from an EMBL/GenBank/DDBJ whole genome shotgun (WGS) entry which is preliminary data.</text>
</comment>
<evidence type="ECO:0000256" key="3">
    <source>
        <dbReference type="ARBA" id="ARBA00023125"/>
    </source>
</evidence>
<evidence type="ECO:0000259" key="6">
    <source>
        <dbReference type="PROSITE" id="PS50977"/>
    </source>
</evidence>
<evidence type="ECO:0000313" key="8">
    <source>
        <dbReference type="Proteomes" id="UP000318405"/>
    </source>
</evidence>
<protein>
    <submittedName>
        <fullName evidence="7">TetR/AcrR family transcriptional regulator</fullName>
    </submittedName>
</protein>
<dbReference type="PANTHER" id="PTHR30055">
    <property type="entry name" value="HTH-TYPE TRANSCRIPTIONAL REGULATOR RUTR"/>
    <property type="match status" value="1"/>
</dbReference>
<dbReference type="EMBL" id="VLTJ01000031">
    <property type="protein sequence ID" value="TSH92044.1"/>
    <property type="molecule type" value="Genomic_DNA"/>
</dbReference>
<dbReference type="PROSITE" id="PS50977">
    <property type="entry name" value="HTH_TETR_2"/>
    <property type="match status" value="1"/>
</dbReference>
<evidence type="ECO:0000256" key="5">
    <source>
        <dbReference type="PROSITE-ProRule" id="PRU00335"/>
    </source>
</evidence>
<dbReference type="GO" id="GO:0003700">
    <property type="term" value="F:DNA-binding transcription factor activity"/>
    <property type="evidence" value="ECO:0007669"/>
    <property type="project" value="TreeGrafter"/>
</dbReference>
<dbReference type="InterPro" id="IPR001647">
    <property type="entry name" value="HTH_TetR"/>
</dbReference>
<feature type="domain" description="HTH tetR-type" evidence="6">
    <location>
        <begin position="10"/>
        <end position="70"/>
    </location>
</feature>
<sequence length="218" mass="23749">MPRVPASSDGASRLRIIESALSLFASKGVDNVSLRELTAHAGVNLAAVNYHFGSKEGLAQTVYEELAKRVNRRRLDELERIMGAAAAQKARPVLEDVVMSFVRPYLAPDGTEGALLAHLILQHRLSPTDMTAKLMRKHFDPMAKKYIAALAAACPEVETAEFYWRYMFMVSTVVLTMTDRSKGNRLVKLSAGSADPADAVALGEALVRYLCGAMRAPG</sequence>
<dbReference type="RefSeq" id="WP_143949594.1">
    <property type="nucleotide sequence ID" value="NZ_BAABMB010000001.1"/>
</dbReference>
<reference evidence="7 8" key="1">
    <citation type="submission" date="2019-07" db="EMBL/GenBank/DDBJ databases">
        <title>Qingshengfaniella alkalisoli gen. nov., sp. nov., isolated from saline soil.</title>
        <authorList>
            <person name="Xu L."/>
            <person name="Huang X.-X."/>
            <person name="Sun J.-Q."/>
        </authorList>
    </citation>
    <scope>NUCLEOTIDE SEQUENCE [LARGE SCALE GENOMIC DNA]</scope>
    <source>
        <strain evidence="7 8">DSM 27279</strain>
    </source>
</reference>
<proteinExistence type="predicted"/>
<feature type="DNA-binding region" description="H-T-H motif" evidence="5">
    <location>
        <begin position="33"/>
        <end position="52"/>
    </location>
</feature>
<keyword evidence="2" id="KW-0805">Transcription regulation</keyword>